<comment type="subcellular location">
    <subcellularLocation>
        <location evidence="1">Endoplasmic reticulum</location>
    </subcellularLocation>
</comment>
<dbReference type="STRING" id="183478.A0A364NFZ9"/>
<feature type="compositionally biased region" description="Basic and acidic residues" evidence="4">
    <location>
        <begin position="124"/>
        <end position="137"/>
    </location>
</feature>
<evidence type="ECO:0000313" key="6">
    <source>
        <dbReference type="EMBL" id="RAR16033.1"/>
    </source>
</evidence>
<dbReference type="InterPro" id="IPR051727">
    <property type="entry name" value="DnaJ_C3_Co-chaperones"/>
</dbReference>
<dbReference type="GO" id="GO:0051787">
    <property type="term" value="F:misfolded protein binding"/>
    <property type="evidence" value="ECO:0007669"/>
    <property type="project" value="TreeGrafter"/>
</dbReference>
<feature type="compositionally biased region" description="Basic and acidic residues" evidence="4">
    <location>
        <begin position="198"/>
        <end position="231"/>
    </location>
</feature>
<accession>A0A364NFZ9</accession>
<keyword evidence="3" id="KW-0256">Endoplasmic reticulum</keyword>
<dbReference type="AlphaFoldDB" id="A0A364NFZ9"/>
<comment type="caution">
    <text evidence="6">The sequence shown here is derived from an EMBL/GenBank/DDBJ whole genome shotgun (WGS) entry which is preliminary data.</text>
</comment>
<dbReference type="InterPro" id="IPR001623">
    <property type="entry name" value="DnaJ_domain"/>
</dbReference>
<gene>
    <name evidence="6" type="ORF">DDE83_000608</name>
</gene>
<evidence type="ECO:0000259" key="5">
    <source>
        <dbReference type="PROSITE" id="PS50076"/>
    </source>
</evidence>
<feature type="compositionally biased region" description="Basic and acidic residues" evidence="4">
    <location>
        <begin position="550"/>
        <end position="568"/>
    </location>
</feature>
<dbReference type="Proteomes" id="UP000249619">
    <property type="component" value="Unassembled WGS sequence"/>
</dbReference>
<sequence length="581" mass="66196">MDLDPTPDHYKALGIDKSADAATIKATYRKLVLKCHPDKVTDPALKEQKQDEFHRIQQAYECLGDDDKRSHYDSLLTLEKLRREKAARQAAAPRDKTARFDVPTSGGSTFTATGPTRYSTESRVPSRDDDRYHDRGRAHYHTYQPKPTAAPRPSREKEPSKSSRSAKDDRTRSDREKTRAKESRSDRKFTSVESESSSDEKTRYESGYKIRTEEDARRKAAEERRSYEDTRYAIPTQRKMSVQAEEALRYQHKSRAQVEEEMSSRPSPARAPSRDYYTAEPRPSRRESSRPEPVRRSSARPGKERPSVSRRDTDRTDRGMPEVVEWAEERRSEERRPPMFKHSTSSPIDLGRSVPQRSYTEKLPRHVDSSAPAPPLFQRSSTMPSVPHTSSSRRKESTTRPSGLRETMTPEQYATTDRDAFPTVPPPQQTTPGSTKKTYYYPIPGSGGVSVRPDEIPPAARHVPREPTRHHRSPSPIGKPPIGANRPTEPITPYKNTTRPSMSSRTDSYRTVSPVRASEDRGRTARPPIYRETSRQSSYDPADVQFGRRYGPEDVRWAPRSGDADRGFSKPTLGRTATYAY</sequence>
<feature type="compositionally biased region" description="Polar residues" evidence="4">
    <location>
        <begin position="378"/>
        <end position="388"/>
    </location>
</feature>
<protein>
    <submittedName>
        <fullName evidence="6">DNAJ domain containing protein</fullName>
    </submittedName>
</protein>
<evidence type="ECO:0000256" key="1">
    <source>
        <dbReference type="ARBA" id="ARBA00004240"/>
    </source>
</evidence>
<evidence type="ECO:0000256" key="4">
    <source>
        <dbReference type="SAM" id="MobiDB-lite"/>
    </source>
</evidence>
<dbReference type="GO" id="GO:0034975">
    <property type="term" value="P:protein folding in endoplasmic reticulum"/>
    <property type="evidence" value="ECO:0007669"/>
    <property type="project" value="TreeGrafter"/>
</dbReference>
<dbReference type="CDD" id="cd06257">
    <property type="entry name" value="DnaJ"/>
    <property type="match status" value="1"/>
</dbReference>
<evidence type="ECO:0000256" key="3">
    <source>
        <dbReference type="ARBA" id="ARBA00022824"/>
    </source>
</evidence>
<dbReference type="EMBL" id="QGDH01000006">
    <property type="protein sequence ID" value="RAR16033.1"/>
    <property type="molecule type" value="Genomic_DNA"/>
</dbReference>
<dbReference type="PANTHER" id="PTHR44140:SF2">
    <property type="entry name" value="LD25575P"/>
    <property type="match status" value="1"/>
</dbReference>
<dbReference type="SUPFAM" id="SSF46565">
    <property type="entry name" value="Chaperone J-domain"/>
    <property type="match status" value="1"/>
</dbReference>
<dbReference type="PROSITE" id="PS00636">
    <property type="entry name" value="DNAJ_1"/>
    <property type="match status" value="1"/>
</dbReference>
<feature type="compositionally biased region" description="Polar residues" evidence="4">
    <location>
        <begin position="105"/>
        <end position="123"/>
    </location>
</feature>
<evidence type="ECO:0000256" key="2">
    <source>
        <dbReference type="ARBA" id="ARBA00022729"/>
    </source>
</evidence>
<dbReference type="GO" id="GO:0051087">
    <property type="term" value="F:protein-folding chaperone binding"/>
    <property type="evidence" value="ECO:0007669"/>
    <property type="project" value="TreeGrafter"/>
</dbReference>
<dbReference type="PRINTS" id="PR00625">
    <property type="entry name" value="JDOMAIN"/>
</dbReference>
<dbReference type="PROSITE" id="PS50076">
    <property type="entry name" value="DNAJ_2"/>
    <property type="match status" value="1"/>
</dbReference>
<reference evidence="7" key="1">
    <citation type="submission" date="2018-05" db="EMBL/GenBank/DDBJ databases">
        <title>Draft genome sequence of Stemphylium lycopersici strain CIDEFI 213.</title>
        <authorList>
            <person name="Medina R."/>
            <person name="Franco M.E.E."/>
            <person name="Lucentini C.G."/>
            <person name="Saparrat M.C.N."/>
            <person name="Balatti P.A."/>
        </authorList>
    </citation>
    <scope>NUCLEOTIDE SEQUENCE [LARGE SCALE GENOMIC DNA]</scope>
    <source>
        <strain evidence="7">CIDEFI 213</strain>
    </source>
</reference>
<feature type="compositionally biased region" description="Basic and acidic residues" evidence="4">
    <location>
        <begin position="84"/>
        <end position="99"/>
    </location>
</feature>
<dbReference type="SMART" id="SM00271">
    <property type="entry name" value="DnaJ"/>
    <property type="match status" value="1"/>
</dbReference>
<keyword evidence="2" id="KW-0732">Signal</keyword>
<feature type="compositionally biased region" description="Basic and acidic residues" evidence="4">
    <location>
        <begin position="282"/>
        <end position="320"/>
    </location>
</feature>
<feature type="domain" description="J" evidence="5">
    <location>
        <begin position="8"/>
        <end position="76"/>
    </location>
</feature>
<dbReference type="Gene3D" id="1.10.287.110">
    <property type="entry name" value="DnaJ domain"/>
    <property type="match status" value="1"/>
</dbReference>
<dbReference type="PANTHER" id="PTHR44140">
    <property type="entry name" value="LD25575P"/>
    <property type="match status" value="1"/>
</dbReference>
<feature type="compositionally biased region" description="Basic and acidic residues" evidence="4">
    <location>
        <begin position="153"/>
        <end position="190"/>
    </location>
</feature>
<dbReference type="InterPro" id="IPR036869">
    <property type="entry name" value="J_dom_sf"/>
</dbReference>
<dbReference type="GO" id="GO:0005783">
    <property type="term" value="C:endoplasmic reticulum"/>
    <property type="evidence" value="ECO:0007669"/>
    <property type="project" value="UniProtKB-SubCell"/>
</dbReference>
<name>A0A364NFZ9_STELY</name>
<keyword evidence="7" id="KW-1185">Reference proteome</keyword>
<proteinExistence type="predicted"/>
<dbReference type="InterPro" id="IPR018253">
    <property type="entry name" value="DnaJ_domain_CS"/>
</dbReference>
<organism evidence="6 7">
    <name type="scientific">Stemphylium lycopersici</name>
    <name type="common">Tomato gray leaf spot disease fungus</name>
    <name type="synonym">Thyrospora lycopersici</name>
    <dbReference type="NCBI Taxonomy" id="183478"/>
    <lineage>
        <taxon>Eukaryota</taxon>
        <taxon>Fungi</taxon>
        <taxon>Dikarya</taxon>
        <taxon>Ascomycota</taxon>
        <taxon>Pezizomycotina</taxon>
        <taxon>Dothideomycetes</taxon>
        <taxon>Pleosporomycetidae</taxon>
        <taxon>Pleosporales</taxon>
        <taxon>Pleosporineae</taxon>
        <taxon>Pleosporaceae</taxon>
        <taxon>Stemphylium</taxon>
    </lineage>
</organism>
<evidence type="ECO:0000313" key="7">
    <source>
        <dbReference type="Proteomes" id="UP000249619"/>
    </source>
</evidence>
<feature type="compositionally biased region" description="Basic and acidic residues" evidence="4">
    <location>
        <begin position="327"/>
        <end position="337"/>
    </location>
</feature>
<feature type="compositionally biased region" description="Basic and acidic residues" evidence="4">
    <location>
        <begin position="359"/>
        <end position="368"/>
    </location>
</feature>
<feature type="region of interest" description="Disordered" evidence="4">
    <location>
        <begin position="84"/>
        <end position="581"/>
    </location>
</feature>
<dbReference type="OrthoDB" id="10250354at2759"/>
<feature type="compositionally biased region" description="Polar residues" evidence="4">
    <location>
        <begin position="494"/>
        <end position="511"/>
    </location>
</feature>
<dbReference type="Pfam" id="PF00226">
    <property type="entry name" value="DnaJ"/>
    <property type="match status" value="1"/>
</dbReference>